<dbReference type="Proteomes" id="UP001597467">
    <property type="component" value="Unassembled WGS sequence"/>
</dbReference>
<proteinExistence type="predicted"/>
<gene>
    <name evidence="1" type="ORF">ACFSSB_01395</name>
</gene>
<protein>
    <submittedName>
        <fullName evidence="1">Uncharacterized protein</fullName>
    </submittedName>
</protein>
<name>A0ABW5JWA6_9FLAO</name>
<evidence type="ECO:0000313" key="1">
    <source>
        <dbReference type="EMBL" id="MFD2540959.1"/>
    </source>
</evidence>
<organism evidence="1 2">
    <name type="scientific">Lacinutrix gracilariae</name>
    <dbReference type="NCBI Taxonomy" id="1747198"/>
    <lineage>
        <taxon>Bacteria</taxon>
        <taxon>Pseudomonadati</taxon>
        <taxon>Bacteroidota</taxon>
        <taxon>Flavobacteriia</taxon>
        <taxon>Flavobacteriales</taxon>
        <taxon>Flavobacteriaceae</taxon>
        <taxon>Lacinutrix</taxon>
    </lineage>
</organism>
<sequence length="58" mass="6508">MENSLCSTCKFNNDCSLTSNKNFIWSCSEFEVTTANNFKPQKGKSNAALKYQATEYAV</sequence>
<comment type="caution">
    <text evidence="1">The sequence shown here is derived from an EMBL/GenBank/DDBJ whole genome shotgun (WGS) entry which is preliminary data.</text>
</comment>
<accession>A0ABW5JWA6</accession>
<reference evidence="2" key="1">
    <citation type="journal article" date="2019" name="Int. J. Syst. Evol. Microbiol.">
        <title>The Global Catalogue of Microorganisms (GCM) 10K type strain sequencing project: providing services to taxonomists for standard genome sequencing and annotation.</title>
        <authorList>
            <consortium name="The Broad Institute Genomics Platform"/>
            <consortium name="The Broad Institute Genome Sequencing Center for Infectious Disease"/>
            <person name="Wu L."/>
            <person name="Ma J."/>
        </authorList>
    </citation>
    <scope>NUCLEOTIDE SEQUENCE [LARGE SCALE GENOMIC DNA]</scope>
    <source>
        <strain evidence="2">KCTC 42808</strain>
    </source>
</reference>
<evidence type="ECO:0000313" key="2">
    <source>
        <dbReference type="Proteomes" id="UP001597467"/>
    </source>
</evidence>
<keyword evidence="2" id="KW-1185">Reference proteome</keyword>
<dbReference type="RefSeq" id="WP_379900160.1">
    <property type="nucleotide sequence ID" value="NZ_JBHULM010000001.1"/>
</dbReference>
<dbReference type="EMBL" id="JBHULM010000001">
    <property type="protein sequence ID" value="MFD2540959.1"/>
    <property type="molecule type" value="Genomic_DNA"/>
</dbReference>